<feature type="region of interest" description="Disordered" evidence="1">
    <location>
        <begin position="1"/>
        <end position="27"/>
    </location>
</feature>
<comment type="caution">
    <text evidence="2">The sequence shown here is derived from an EMBL/GenBank/DDBJ whole genome shotgun (WGS) entry which is preliminary data.</text>
</comment>
<feature type="region of interest" description="Disordered" evidence="1">
    <location>
        <begin position="166"/>
        <end position="270"/>
    </location>
</feature>
<dbReference type="PANTHER" id="PTHR38703">
    <property type="entry name" value="CHROMOSOME 8, WHOLE GENOME SHOTGUN SEQUENCE"/>
    <property type="match status" value="1"/>
</dbReference>
<sequence>MNKTKKVLGDVMSKAGHHDTTVNESTAPAVEHQTIKPTQHEEISTAVEQEVHQDHYHRTIQPVEASETLPEQHKHRVAGTVHREFDHRDASGTERAIKAEADKMRDSKTVEETTKTQSRAPTVSGEHVHHHVHETIQPVIQKEVIQPEVIHTAVPVHEVHHNAARIHPTSTKEAMSAEEFKKAGGSLSGSTTVRTNQFEGCPQGKGVHNTAQSSSMTGSSTGSSTGMSGRSITGTTGLGSSTTSEKKPSLIDRLNPYKDADNDGKKGFMS</sequence>
<feature type="compositionally biased region" description="Basic and acidic residues" evidence="1">
    <location>
        <begin position="84"/>
        <end position="114"/>
    </location>
</feature>
<feature type="compositionally biased region" description="Basic and acidic residues" evidence="1">
    <location>
        <begin position="244"/>
        <end position="270"/>
    </location>
</feature>
<dbReference type="AlphaFoldDB" id="A0AA39TH63"/>
<keyword evidence="3" id="KW-1185">Reference proteome</keyword>
<organism evidence="2 3">
    <name type="scientific">Immersiella caudata</name>
    <dbReference type="NCBI Taxonomy" id="314043"/>
    <lineage>
        <taxon>Eukaryota</taxon>
        <taxon>Fungi</taxon>
        <taxon>Dikarya</taxon>
        <taxon>Ascomycota</taxon>
        <taxon>Pezizomycotina</taxon>
        <taxon>Sordariomycetes</taxon>
        <taxon>Sordariomycetidae</taxon>
        <taxon>Sordariales</taxon>
        <taxon>Lasiosphaeriaceae</taxon>
        <taxon>Immersiella</taxon>
    </lineage>
</organism>
<accession>A0AA39TH63</accession>
<proteinExistence type="predicted"/>
<feature type="compositionally biased region" description="Low complexity" evidence="1">
    <location>
        <begin position="213"/>
        <end position="243"/>
    </location>
</feature>
<reference evidence="2" key="1">
    <citation type="submission" date="2023-06" db="EMBL/GenBank/DDBJ databases">
        <title>Genome-scale phylogeny and comparative genomics of the fungal order Sordariales.</title>
        <authorList>
            <consortium name="Lawrence Berkeley National Laboratory"/>
            <person name="Hensen N."/>
            <person name="Bonometti L."/>
            <person name="Westerberg I."/>
            <person name="Brannstrom I.O."/>
            <person name="Guillou S."/>
            <person name="Cros-Aarteil S."/>
            <person name="Calhoun S."/>
            <person name="Haridas S."/>
            <person name="Kuo A."/>
            <person name="Mondo S."/>
            <person name="Pangilinan J."/>
            <person name="Riley R."/>
            <person name="Labutti K."/>
            <person name="Andreopoulos B."/>
            <person name="Lipzen A."/>
            <person name="Chen C."/>
            <person name="Yanf M."/>
            <person name="Daum C."/>
            <person name="Ng V."/>
            <person name="Clum A."/>
            <person name="Steindorff A."/>
            <person name="Ohm R."/>
            <person name="Martin F."/>
            <person name="Silar P."/>
            <person name="Natvig D."/>
            <person name="Lalanne C."/>
            <person name="Gautier V."/>
            <person name="Ament-Velasquez S.L."/>
            <person name="Kruys A."/>
            <person name="Hutchinson M.I."/>
            <person name="Powell A.J."/>
            <person name="Barry K."/>
            <person name="Miller A.N."/>
            <person name="Grigoriev I.V."/>
            <person name="Debuchy R."/>
            <person name="Gladieux P."/>
            <person name="Thoren M.H."/>
            <person name="Johannesson H."/>
        </authorList>
    </citation>
    <scope>NUCLEOTIDE SEQUENCE</scope>
    <source>
        <strain evidence="2">CBS 606.72</strain>
    </source>
</reference>
<protein>
    <recommendedName>
        <fullName evidence="4">Allergen</fullName>
    </recommendedName>
</protein>
<feature type="compositionally biased region" description="Polar residues" evidence="1">
    <location>
        <begin position="188"/>
        <end position="198"/>
    </location>
</feature>
<dbReference type="PANTHER" id="PTHR38703:SF1">
    <property type="entry name" value="ALLERGEN"/>
    <property type="match status" value="1"/>
</dbReference>
<evidence type="ECO:0008006" key="4">
    <source>
        <dbReference type="Google" id="ProtNLM"/>
    </source>
</evidence>
<evidence type="ECO:0000313" key="2">
    <source>
        <dbReference type="EMBL" id="KAK0610837.1"/>
    </source>
</evidence>
<evidence type="ECO:0000256" key="1">
    <source>
        <dbReference type="SAM" id="MobiDB-lite"/>
    </source>
</evidence>
<feature type="region of interest" description="Disordered" evidence="1">
    <location>
        <begin position="84"/>
        <end position="129"/>
    </location>
</feature>
<evidence type="ECO:0000313" key="3">
    <source>
        <dbReference type="Proteomes" id="UP001175000"/>
    </source>
</evidence>
<name>A0AA39TH63_9PEZI</name>
<gene>
    <name evidence="2" type="ORF">B0T14DRAFT_440914</name>
</gene>
<dbReference type="Proteomes" id="UP001175000">
    <property type="component" value="Unassembled WGS sequence"/>
</dbReference>
<dbReference type="EMBL" id="JAULSU010000007">
    <property type="protein sequence ID" value="KAK0610837.1"/>
    <property type="molecule type" value="Genomic_DNA"/>
</dbReference>